<dbReference type="InterPro" id="IPR045095">
    <property type="entry name" value="ACDP"/>
</dbReference>
<sequence length="84" mass="9543">MIVTFPLSYPTSKILDFLLGEEIGNVYNRERLKELVKVTTGINDLDKNEVNIISGALELRKKTVADVMTRIDDAFMLPLDAIRF</sequence>
<dbReference type="PANTHER" id="PTHR12064">
    <property type="entry name" value="METAL TRANSPORTER CNNM"/>
    <property type="match status" value="1"/>
</dbReference>
<gene>
    <name evidence="3" type="primary">CNNM4</name>
    <name evidence="3" type="ORF">EVAR_71710_1</name>
</gene>
<keyword evidence="1" id="KW-0812">Transmembrane</keyword>
<organism evidence="3 4">
    <name type="scientific">Eumeta variegata</name>
    <name type="common">Bagworm moth</name>
    <name type="synonym">Eumeta japonica</name>
    <dbReference type="NCBI Taxonomy" id="151549"/>
    <lineage>
        <taxon>Eukaryota</taxon>
        <taxon>Metazoa</taxon>
        <taxon>Ecdysozoa</taxon>
        <taxon>Arthropoda</taxon>
        <taxon>Hexapoda</taxon>
        <taxon>Insecta</taxon>
        <taxon>Pterygota</taxon>
        <taxon>Neoptera</taxon>
        <taxon>Endopterygota</taxon>
        <taxon>Lepidoptera</taxon>
        <taxon>Glossata</taxon>
        <taxon>Ditrysia</taxon>
        <taxon>Tineoidea</taxon>
        <taxon>Psychidae</taxon>
        <taxon>Oiketicinae</taxon>
        <taxon>Eumeta</taxon>
    </lineage>
</organism>
<dbReference type="PROSITE" id="PS51846">
    <property type="entry name" value="CNNM"/>
    <property type="match status" value="1"/>
</dbReference>
<dbReference type="InterPro" id="IPR002550">
    <property type="entry name" value="CNNM"/>
</dbReference>
<dbReference type="PANTHER" id="PTHR12064:SF94">
    <property type="entry name" value="UNEXTENDED PROTEIN"/>
    <property type="match status" value="1"/>
</dbReference>
<dbReference type="STRING" id="151549.A0A4C1SBR2"/>
<dbReference type="GO" id="GO:0005886">
    <property type="term" value="C:plasma membrane"/>
    <property type="evidence" value="ECO:0007669"/>
    <property type="project" value="TreeGrafter"/>
</dbReference>
<protein>
    <submittedName>
        <fullName evidence="3">Metal transporter CNNM4</fullName>
    </submittedName>
</protein>
<keyword evidence="4" id="KW-1185">Reference proteome</keyword>
<keyword evidence="1" id="KW-0472">Membrane</keyword>
<dbReference type="Gene3D" id="3.10.580.10">
    <property type="entry name" value="CBS-domain"/>
    <property type="match status" value="1"/>
</dbReference>
<dbReference type="InterPro" id="IPR046342">
    <property type="entry name" value="CBS_dom_sf"/>
</dbReference>
<comment type="caution">
    <text evidence="3">The sequence shown here is derived from an EMBL/GenBank/DDBJ whole genome shotgun (WGS) entry which is preliminary data.</text>
</comment>
<evidence type="ECO:0000313" key="3">
    <source>
        <dbReference type="EMBL" id="GBO98529.1"/>
    </source>
</evidence>
<dbReference type="GO" id="GO:0022857">
    <property type="term" value="F:transmembrane transporter activity"/>
    <property type="evidence" value="ECO:0007669"/>
    <property type="project" value="TreeGrafter"/>
</dbReference>
<proteinExistence type="predicted"/>
<feature type="domain" description="CNNM transmembrane" evidence="2">
    <location>
        <begin position="1"/>
        <end position="49"/>
    </location>
</feature>
<evidence type="ECO:0000313" key="4">
    <source>
        <dbReference type="Proteomes" id="UP000299102"/>
    </source>
</evidence>
<dbReference type="OrthoDB" id="5353557at2759"/>
<evidence type="ECO:0000259" key="2">
    <source>
        <dbReference type="PROSITE" id="PS51846"/>
    </source>
</evidence>
<dbReference type="EMBL" id="BGZK01006398">
    <property type="protein sequence ID" value="GBO98529.1"/>
    <property type="molecule type" value="Genomic_DNA"/>
</dbReference>
<reference evidence="3 4" key="1">
    <citation type="journal article" date="2019" name="Commun. Biol.">
        <title>The bagworm genome reveals a unique fibroin gene that provides high tensile strength.</title>
        <authorList>
            <person name="Kono N."/>
            <person name="Nakamura H."/>
            <person name="Ohtoshi R."/>
            <person name="Tomita M."/>
            <person name="Numata K."/>
            <person name="Arakawa K."/>
        </authorList>
    </citation>
    <scope>NUCLEOTIDE SEQUENCE [LARGE SCALE GENOMIC DNA]</scope>
</reference>
<evidence type="ECO:0000256" key="1">
    <source>
        <dbReference type="PROSITE-ProRule" id="PRU01193"/>
    </source>
</evidence>
<dbReference type="GO" id="GO:0010960">
    <property type="term" value="P:magnesium ion homeostasis"/>
    <property type="evidence" value="ECO:0007669"/>
    <property type="project" value="InterPro"/>
</dbReference>
<accession>A0A4C1SBR2</accession>
<dbReference type="Proteomes" id="UP000299102">
    <property type="component" value="Unassembled WGS sequence"/>
</dbReference>
<dbReference type="AlphaFoldDB" id="A0A4C1SBR2"/>
<name>A0A4C1SBR2_EUMVA</name>
<keyword evidence="1" id="KW-1133">Transmembrane helix</keyword>